<dbReference type="InterPro" id="IPR004045">
    <property type="entry name" value="Glutathione_S-Trfase_N"/>
</dbReference>
<keyword evidence="7" id="KW-1185">Reference proteome</keyword>
<name>A0A4R3MDL9_9HYPH</name>
<dbReference type="InterPro" id="IPR036249">
    <property type="entry name" value="Thioredoxin-like_sf"/>
</dbReference>
<dbReference type="EMBL" id="SMAK01000004">
    <property type="protein sequence ID" value="TCT11526.1"/>
    <property type="molecule type" value="Genomic_DNA"/>
</dbReference>
<dbReference type="Pfam" id="PF02798">
    <property type="entry name" value="GST_N"/>
    <property type="match status" value="1"/>
</dbReference>
<dbReference type="PANTHER" id="PTHR43917:SF8">
    <property type="entry name" value="GH16740P-RELATED"/>
    <property type="match status" value="1"/>
</dbReference>
<dbReference type="InterPro" id="IPR051369">
    <property type="entry name" value="GST_Theta"/>
</dbReference>
<dbReference type="GO" id="GO:0006749">
    <property type="term" value="P:glutathione metabolic process"/>
    <property type="evidence" value="ECO:0007669"/>
    <property type="project" value="TreeGrafter"/>
</dbReference>
<protein>
    <submittedName>
        <fullName evidence="6">Glutathione S-transferase</fullName>
    </submittedName>
</protein>
<dbReference type="GO" id="GO:0004364">
    <property type="term" value="F:glutathione transferase activity"/>
    <property type="evidence" value="ECO:0007669"/>
    <property type="project" value="TreeGrafter"/>
</dbReference>
<dbReference type="SUPFAM" id="SSF52833">
    <property type="entry name" value="Thioredoxin-like"/>
    <property type="match status" value="1"/>
</dbReference>
<dbReference type="SFLD" id="SFLDS00019">
    <property type="entry name" value="Glutathione_Transferase_(cytos"/>
    <property type="match status" value="1"/>
</dbReference>
<dbReference type="OrthoDB" id="9810080at2"/>
<dbReference type="Gene3D" id="3.40.30.10">
    <property type="entry name" value="Glutaredoxin"/>
    <property type="match status" value="1"/>
</dbReference>
<comment type="caution">
    <text evidence="6">The sequence shown here is derived from an EMBL/GenBank/DDBJ whole genome shotgun (WGS) entry which is preliminary data.</text>
</comment>
<comment type="subcellular location">
    <subcellularLocation>
        <location evidence="1">Cytoplasm</location>
    </subcellularLocation>
</comment>
<proteinExistence type="inferred from homology"/>
<reference evidence="6 7" key="1">
    <citation type="submission" date="2019-03" db="EMBL/GenBank/DDBJ databases">
        <title>Genomic Encyclopedia of Type Strains, Phase IV (KMG-IV): sequencing the most valuable type-strain genomes for metagenomic binning, comparative biology and taxonomic classification.</title>
        <authorList>
            <person name="Goeker M."/>
        </authorList>
    </citation>
    <scope>NUCLEOTIDE SEQUENCE [LARGE SCALE GENOMIC DNA]</scope>
    <source>
        <strain evidence="6 7">DSM 19345</strain>
    </source>
</reference>
<dbReference type="PANTHER" id="PTHR43917">
    <property type="match status" value="1"/>
</dbReference>
<dbReference type="Pfam" id="PF00043">
    <property type="entry name" value="GST_C"/>
    <property type="match status" value="1"/>
</dbReference>
<organism evidence="6 7">
    <name type="scientific">Tepidamorphus gemmatus</name>
    <dbReference type="NCBI Taxonomy" id="747076"/>
    <lineage>
        <taxon>Bacteria</taxon>
        <taxon>Pseudomonadati</taxon>
        <taxon>Pseudomonadota</taxon>
        <taxon>Alphaproteobacteria</taxon>
        <taxon>Hyphomicrobiales</taxon>
        <taxon>Tepidamorphaceae</taxon>
        <taxon>Tepidamorphus</taxon>
    </lineage>
</organism>
<keyword evidence="2" id="KW-0963">Cytoplasm</keyword>
<dbReference type="Gene3D" id="1.20.1050.10">
    <property type="match status" value="1"/>
</dbReference>
<evidence type="ECO:0000256" key="1">
    <source>
        <dbReference type="ARBA" id="ARBA00004496"/>
    </source>
</evidence>
<dbReference type="CDD" id="cd00570">
    <property type="entry name" value="GST_N_family"/>
    <property type="match status" value="1"/>
</dbReference>
<dbReference type="PROSITE" id="PS50405">
    <property type="entry name" value="GST_CTER"/>
    <property type="match status" value="1"/>
</dbReference>
<keyword evidence="6" id="KW-0808">Transferase</keyword>
<evidence type="ECO:0000313" key="6">
    <source>
        <dbReference type="EMBL" id="TCT11526.1"/>
    </source>
</evidence>
<evidence type="ECO:0000256" key="3">
    <source>
        <dbReference type="RuleBase" id="RU003494"/>
    </source>
</evidence>
<sequence length="225" mass="26308">MKLYMHPVSMTSRPVRLFIAEKGLDVDEQVVDLFAGAHYQEPFNSINPNRMVPVLEDGDFRLTESSAILKYLADKFDLPEYPKDLRQRARVNEVMDWFNSNFYRDYAYGFIYPQVFPHHKRPTDEIHAATIQWGKANAEKWLQILNDYWIGPDRQYLAGDSITIADYFGACLLTLGEVVRCDFSRYPNVARWLANVKKLKTWPKVNEAFYGLVEQVKDQPFEAIR</sequence>
<dbReference type="InterPro" id="IPR036282">
    <property type="entry name" value="Glutathione-S-Trfase_C_sf"/>
</dbReference>
<evidence type="ECO:0000259" key="5">
    <source>
        <dbReference type="PROSITE" id="PS50405"/>
    </source>
</evidence>
<accession>A0A4R3MDL9</accession>
<evidence type="ECO:0000259" key="4">
    <source>
        <dbReference type="PROSITE" id="PS50404"/>
    </source>
</evidence>
<gene>
    <name evidence="6" type="ORF">EDC22_104289</name>
</gene>
<dbReference type="Proteomes" id="UP000295678">
    <property type="component" value="Unassembled WGS sequence"/>
</dbReference>
<evidence type="ECO:0000313" key="7">
    <source>
        <dbReference type="Proteomes" id="UP000295678"/>
    </source>
</evidence>
<dbReference type="PROSITE" id="PS50404">
    <property type="entry name" value="GST_NTER"/>
    <property type="match status" value="1"/>
</dbReference>
<dbReference type="InterPro" id="IPR040079">
    <property type="entry name" value="Glutathione_S-Trfase"/>
</dbReference>
<comment type="similarity">
    <text evidence="3">Belongs to the GST superfamily.</text>
</comment>
<dbReference type="GO" id="GO:0005737">
    <property type="term" value="C:cytoplasm"/>
    <property type="evidence" value="ECO:0007669"/>
    <property type="project" value="UniProtKB-SubCell"/>
</dbReference>
<feature type="domain" description="GST N-terminal" evidence="4">
    <location>
        <begin position="1"/>
        <end position="80"/>
    </location>
</feature>
<dbReference type="SUPFAM" id="SSF47616">
    <property type="entry name" value="GST C-terminal domain-like"/>
    <property type="match status" value="1"/>
</dbReference>
<feature type="domain" description="GST C-terminal" evidence="5">
    <location>
        <begin position="84"/>
        <end position="221"/>
    </location>
</feature>
<dbReference type="InterPro" id="IPR010987">
    <property type="entry name" value="Glutathione-S-Trfase_C-like"/>
</dbReference>
<dbReference type="RefSeq" id="WP_132806272.1">
    <property type="nucleotide sequence ID" value="NZ_SMAK01000004.1"/>
</dbReference>
<evidence type="ECO:0000256" key="2">
    <source>
        <dbReference type="ARBA" id="ARBA00022490"/>
    </source>
</evidence>
<dbReference type="AlphaFoldDB" id="A0A4R3MDL9"/>
<dbReference type="InterPro" id="IPR004046">
    <property type="entry name" value="GST_C"/>
</dbReference>
<dbReference type="SFLD" id="SFLDG00358">
    <property type="entry name" value="Main_(cytGST)"/>
    <property type="match status" value="1"/>
</dbReference>